<sequence length="384" mass="42665">MRAGSSSRAVHRVQTAQLWRRSFASTSAAQEQHTEAPKKVIFDPTSDPKLDDILTEMLHKIILPARLPKDKLKIISHEKNAQKLRVDPVIIEVEGYEHRFPILDFTQDTIPKSSALLKNALKLMKTREDWGNLVRILAGYRNAGRHVTTQQVLDLIRYAGKTGNIYAVIDAFRNVKESRLRIRSVPRADAILHYIQAMAVDADYAEKEARQAKTWAILLRELMEDGDHAKVPAAGRVPLHREPSVVGQTLHAVASYAALHQGGKDVDGKVAELAATLTHVWPEGKNLAEIHKNTLPDDAAPGKRIEFMQESDAHLAIAISRRISATCFTLRGIEHAKEMVEPEVAAGLAPIEEVLRADLAALAAKRDTIKADVGWAIYDKLMKA</sequence>
<dbReference type="EMBL" id="ONZQ02000010">
    <property type="protein sequence ID" value="SPO04505.1"/>
    <property type="molecule type" value="Genomic_DNA"/>
</dbReference>
<keyword evidence="2" id="KW-1185">Reference proteome</keyword>
<evidence type="ECO:0000313" key="1">
    <source>
        <dbReference type="EMBL" id="SPO04505.1"/>
    </source>
</evidence>
<dbReference type="Proteomes" id="UP001187682">
    <property type="component" value="Unassembled WGS sequence"/>
</dbReference>
<dbReference type="AlphaFoldDB" id="A0AAE8N162"/>
<comment type="caution">
    <text evidence="1">The sequence shown here is derived from an EMBL/GenBank/DDBJ whole genome shotgun (WGS) entry which is preliminary data.</text>
</comment>
<reference evidence="1" key="1">
    <citation type="submission" date="2018-03" db="EMBL/GenBank/DDBJ databases">
        <authorList>
            <person name="Guldener U."/>
        </authorList>
    </citation>
    <scope>NUCLEOTIDE SEQUENCE</scope>
</reference>
<gene>
    <name evidence="1" type="ORF">DNG_07190</name>
</gene>
<proteinExistence type="predicted"/>
<organism evidence="1 2">
    <name type="scientific">Cephalotrichum gorgonifer</name>
    <dbReference type="NCBI Taxonomy" id="2041049"/>
    <lineage>
        <taxon>Eukaryota</taxon>
        <taxon>Fungi</taxon>
        <taxon>Dikarya</taxon>
        <taxon>Ascomycota</taxon>
        <taxon>Pezizomycotina</taxon>
        <taxon>Sordariomycetes</taxon>
        <taxon>Hypocreomycetidae</taxon>
        <taxon>Microascales</taxon>
        <taxon>Microascaceae</taxon>
        <taxon>Cephalotrichum</taxon>
    </lineage>
</organism>
<accession>A0AAE8N162</accession>
<evidence type="ECO:0000313" key="2">
    <source>
        <dbReference type="Proteomes" id="UP001187682"/>
    </source>
</evidence>
<protein>
    <submittedName>
        <fullName evidence="1">Uncharacterized protein</fullName>
    </submittedName>
</protein>
<name>A0AAE8N162_9PEZI</name>